<feature type="domain" description="HAMP" evidence="7">
    <location>
        <begin position="699"/>
        <end position="751"/>
    </location>
</feature>
<dbReference type="InterPro" id="IPR013656">
    <property type="entry name" value="PAS_4"/>
</dbReference>
<dbReference type="PROSITE" id="PS50112">
    <property type="entry name" value="PAS"/>
    <property type="match status" value="2"/>
</dbReference>
<evidence type="ECO:0000259" key="6">
    <source>
        <dbReference type="PROSITE" id="PS50113"/>
    </source>
</evidence>
<accession>A0AAN4W3W8</accession>
<dbReference type="GO" id="GO:0007165">
    <property type="term" value="P:signal transduction"/>
    <property type="evidence" value="ECO:0007669"/>
    <property type="project" value="UniProtKB-KW"/>
</dbReference>
<dbReference type="Pfam" id="PF08448">
    <property type="entry name" value="PAS_4"/>
    <property type="match status" value="1"/>
</dbReference>
<evidence type="ECO:0000259" key="5">
    <source>
        <dbReference type="PROSITE" id="PS50112"/>
    </source>
</evidence>
<evidence type="ECO:0000259" key="4">
    <source>
        <dbReference type="PROSITE" id="PS50111"/>
    </source>
</evidence>
<feature type="domain" description="PAC" evidence="6">
    <location>
        <begin position="212"/>
        <end position="264"/>
    </location>
</feature>
<dbReference type="GO" id="GO:0016020">
    <property type="term" value="C:membrane"/>
    <property type="evidence" value="ECO:0007669"/>
    <property type="project" value="InterPro"/>
</dbReference>
<comment type="similarity">
    <text evidence="1">Belongs to the methyl-accepting chemotaxis (MCP) protein family.</text>
</comment>
<dbReference type="Pfam" id="PF13426">
    <property type="entry name" value="PAS_9"/>
    <property type="match status" value="2"/>
</dbReference>
<dbReference type="InterPro" id="IPR035965">
    <property type="entry name" value="PAS-like_dom_sf"/>
</dbReference>
<dbReference type="Gene3D" id="1.10.287.950">
    <property type="entry name" value="Methyl-accepting chemotaxis protein"/>
    <property type="match status" value="1"/>
</dbReference>
<evidence type="ECO:0000313" key="8">
    <source>
        <dbReference type="EMBL" id="GJM63827.1"/>
    </source>
</evidence>
<dbReference type="Gene3D" id="3.30.450.20">
    <property type="entry name" value="PAS domain"/>
    <property type="match status" value="5"/>
</dbReference>
<feature type="coiled-coil region" evidence="3">
    <location>
        <begin position="259"/>
        <end position="300"/>
    </location>
</feature>
<keyword evidence="2" id="KW-0807">Transducer</keyword>
<dbReference type="PANTHER" id="PTHR24422">
    <property type="entry name" value="CHEMOTAXIS PROTEIN METHYLTRANSFERASE"/>
    <property type="match status" value="1"/>
</dbReference>
<dbReference type="InterPro" id="IPR001610">
    <property type="entry name" value="PAC"/>
</dbReference>
<comment type="caution">
    <text evidence="8">The sequence shown here is derived from an EMBL/GenBank/DDBJ whole genome shotgun (WGS) entry which is preliminary data.</text>
</comment>
<feature type="domain" description="PAC" evidence="6">
    <location>
        <begin position="611"/>
        <end position="663"/>
    </location>
</feature>
<dbReference type="SMART" id="SM00091">
    <property type="entry name" value="PAS"/>
    <property type="match status" value="5"/>
</dbReference>
<dbReference type="PANTHER" id="PTHR24422:SF10">
    <property type="entry name" value="CHEMOTAXIS PROTEIN METHYLTRANSFERASE 2"/>
    <property type="match status" value="1"/>
</dbReference>
<dbReference type="InterPro" id="IPR000014">
    <property type="entry name" value="PAS"/>
</dbReference>
<dbReference type="Pfam" id="PF08447">
    <property type="entry name" value="PAS_3"/>
    <property type="match status" value="2"/>
</dbReference>
<dbReference type="RefSeq" id="WP_338238938.1">
    <property type="nucleotide sequence ID" value="NZ_BQKE01000003.1"/>
</dbReference>
<proteinExistence type="inferred from homology"/>
<feature type="domain" description="PAC" evidence="6">
    <location>
        <begin position="90"/>
        <end position="142"/>
    </location>
</feature>
<dbReference type="Pfam" id="PF00015">
    <property type="entry name" value="MCPsignal"/>
    <property type="match status" value="1"/>
</dbReference>
<dbReference type="Pfam" id="PF18947">
    <property type="entry name" value="HAMP_2"/>
    <property type="match status" value="1"/>
</dbReference>
<name>A0AAN4W3W8_9BACT</name>
<feature type="domain" description="PAC" evidence="6">
    <location>
        <begin position="488"/>
        <end position="540"/>
    </location>
</feature>
<evidence type="ECO:0000259" key="7">
    <source>
        <dbReference type="PROSITE" id="PS50885"/>
    </source>
</evidence>
<dbReference type="InterPro" id="IPR004089">
    <property type="entry name" value="MCPsignal_dom"/>
</dbReference>
<sequence>MSTVTTKTTNRTKSTQENGLQSAIDLAWAYIEFDADGTILKANDNFLKALGYARLDEIKGKHHRIFCEEHYAQSAEYQQFWVDLAAGKVNAGEFRRIRKDGSEVWINASYAPIKDTTGKVKKVVKLASEITDMVKDRIFSRGIQHAVDTGMAMIEFDTEGNILNANENFLRTVGYSLAEIQGQHHKIFCPENVVTSEEYARFWPELASGQLKVGEFLRKDKSGQDIWLQASYTPVRDDSGSVQKIIKLASDITKEKYESNKLLENVRAQEEELRQNLEEIQATQEEVERGSQRIKRTLDQAIDAIISINSRKEITFFNPAAVKMFGYREEEVLGQNVKMIVPLKHRGNHDDYVENNVSTGENKVVGIGRDMEMERKDGSKFWGNLALSRVEVGGEVEFTAFIKDITQERANILKARSIEAAVNAGWASIEFEPDGTILTANDNFLKGLGYHDLREIQGQHHRIFCTPEYANSPEYAAFWPSLASGQQNSGEFLRLKKDGSEIWINASYTPVRDDEGKVFKVIKIATEVTEMVNSRTQASAVKSAVDTGWASIEFKPDGTIISANDNFVATLGYHSVEEIVGKHHRIFCDKHYVNSEEYRNMWRDLADGQVKAGEFERFTKSGEQIWINASYTPVKDANGKVFKVIKIANDITDQKTVITAIQEVVKVAGEQGDLSARVQVPTAQGDYKVLADSMNQLMDNIVRPFNEIRDLVVAMSNGDLSKSFALAVDGDFKEMGIAFNEALINLNTLIQQINESANLVVTSSKEMSGKGEQMKGSTQEMASAIQQMAEGVQDQAQQIDQASSLIEKILTNAKDTALKADVINKSAEEGQRNSKEGVSTIEAVVENMKEIQSSASVTSESIKVLDKRSEEIARTLNVITDIASQTNLLALNAAIEAARAGEAGRGFAVVAEEIRKLAEDSRKSAQDIEKVISEVQNDINQASKSIEGMEVSVKNGNKAGGEAEAVFRKIDQASVETLSLSKQILESAAVQEEAINGTVKNIEKVVVVSEETASGTEQIASSSQELNQGMDEVSATSSDLADVAYQLLEGVSKFKLRQS</sequence>
<reference evidence="8 9" key="1">
    <citation type="submission" date="2021-12" db="EMBL/GenBank/DDBJ databases">
        <title>Genome sequencing of bacteria with rrn-lacking chromosome and rrn-plasmid.</title>
        <authorList>
            <person name="Anda M."/>
            <person name="Iwasaki W."/>
        </authorList>
    </citation>
    <scope>NUCLEOTIDE SEQUENCE [LARGE SCALE GENOMIC DNA]</scope>
    <source>
        <strain evidence="8 9">NBRC 15940</strain>
    </source>
</reference>
<protein>
    <recommendedName>
        <fullName evidence="10">Chemotaxis protein</fullName>
    </recommendedName>
</protein>
<dbReference type="SMART" id="SM00283">
    <property type="entry name" value="MA"/>
    <property type="match status" value="1"/>
</dbReference>
<dbReference type="AlphaFoldDB" id="A0AAN4W3W8"/>
<feature type="domain" description="PAS" evidence="5">
    <location>
        <begin position="290"/>
        <end position="345"/>
    </location>
</feature>
<feature type="domain" description="Methyl-accepting transducer" evidence="4">
    <location>
        <begin position="770"/>
        <end position="1027"/>
    </location>
</feature>
<gene>
    <name evidence="8" type="ORF">PEDI_43790</name>
</gene>
<dbReference type="PROSITE" id="PS50113">
    <property type="entry name" value="PAC"/>
    <property type="match status" value="4"/>
</dbReference>
<dbReference type="InterPro" id="IPR000700">
    <property type="entry name" value="PAS-assoc_C"/>
</dbReference>
<keyword evidence="9" id="KW-1185">Reference proteome</keyword>
<dbReference type="SUPFAM" id="SSF58104">
    <property type="entry name" value="Methyl-accepting chemotaxis protein (MCP) signaling domain"/>
    <property type="match status" value="1"/>
</dbReference>
<dbReference type="InterPro" id="IPR050903">
    <property type="entry name" value="Bact_Chemotaxis_MeTrfase"/>
</dbReference>
<feature type="domain" description="PAS" evidence="5">
    <location>
        <begin position="153"/>
        <end position="192"/>
    </location>
</feature>
<dbReference type="CDD" id="cd00130">
    <property type="entry name" value="PAS"/>
    <property type="match status" value="5"/>
</dbReference>
<dbReference type="PROSITE" id="PS50885">
    <property type="entry name" value="HAMP"/>
    <property type="match status" value="1"/>
</dbReference>
<evidence type="ECO:0008006" key="10">
    <source>
        <dbReference type="Google" id="ProtNLM"/>
    </source>
</evidence>
<dbReference type="CDD" id="cd11386">
    <property type="entry name" value="MCP_signal"/>
    <property type="match status" value="1"/>
</dbReference>
<evidence type="ECO:0000313" key="9">
    <source>
        <dbReference type="Proteomes" id="UP001310022"/>
    </source>
</evidence>
<dbReference type="InterPro" id="IPR003660">
    <property type="entry name" value="HAMP_dom"/>
</dbReference>
<keyword evidence="3" id="KW-0175">Coiled coil</keyword>
<organism evidence="8 9">
    <name type="scientific">Persicobacter diffluens</name>
    <dbReference type="NCBI Taxonomy" id="981"/>
    <lineage>
        <taxon>Bacteria</taxon>
        <taxon>Pseudomonadati</taxon>
        <taxon>Bacteroidota</taxon>
        <taxon>Cytophagia</taxon>
        <taxon>Cytophagales</taxon>
        <taxon>Persicobacteraceae</taxon>
        <taxon>Persicobacter</taxon>
    </lineage>
</organism>
<dbReference type="SMART" id="SM00086">
    <property type="entry name" value="PAC"/>
    <property type="match status" value="5"/>
</dbReference>
<evidence type="ECO:0000256" key="3">
    <source>
        <dbReference type="SAM" id="Coils"/>
    </source>
</evidence>
<dbReference type="EMBL" id="BQKE01000003">
    <property type="protein sequence ID" value="GJM63827.1"/>
    <property type="molecule type" value="Genomic_DNA"/>
</dbReference>
<evidence type="ECO:0000256" key="1">
    <source>
        <dbReference type="ARBA" id="ARBA00029447"/>
    </source>
</evidence>
<dbReference type="SUPFAM" id="SSF55785">
    <property type="entry name" value="PYP-like sensor domain (PAS domain)"/>
    <property type="match status" value="5"/>
</dbReference>
<dbReference type="NCBIfam" id="TIGR00229">
    <property type="entry name" value="sensory_box"/>
    <property type="match status" value="5"/>
</dbReference>
<dbReference type="Proteomes" id="UP001310022">
    <property type="component" value="Unassembled WGS sequence"/>
</dbReference>
<dbReference type="PROSITE" id="PS50111">
    <property type="entry name" value="CHEMOTAXIS_TRANSDUC_2"/>
    <property type="match status" value="1"/>
</dbReference>
<evidence type="ECO:0000256" key="2">
    <source>
        <dbReference type="PROSITE-ProRule" id="PRU00284"/>
    </source>
</evidence>
<dbReference type="InterPro" id="IPR013655">
    <property type="entry name" value="PAS_fold_3"/>
</dbReference>